<feature type="transmembrane region" description="Helical" evidence="1">
    <location>
        <begin position="80"/>
        <end position="102"/>
    </location>
</feature>
<dbReference type="KEGG" id="bayd:BSPP4475_08050"/>
<dbReference type="AlphaFoldDB" id="A0AA48M6Q8"/>
<reference evidence="2" key="1">
    <citation type="submission" date="2023-07" db="EMBL/GenBank/DDBJ databases">
        <authorList>
            <person name="Ivanov I."/>
            <person name="Teneva D."/>
            <person name="Stoikov I."/>
        </authorList>
    </citation>
    <scope>NUCLEOTIDE SEQUENCE</scope>
    <source>
        <strain evidence="2">4475</strain>
    </source>
</reference>
<keyword evidence="1" id="KW-0812">Transmembrane</keyword>
<sequence>MIFGWAYLWGWVALTILGYLSKIIPFLWWTHKYGPRVGKEKIPAMADLLEDRYVAYGLALTAASLVMLIIGLGMDDAVLIHWSGAALSLSSLFYACLIGWVFTR</sequence>
<evidence type="ECO:0000256" key="1">
    <source>
        <dbReference type="SAM" id="Phobius"/>
    </source>
</evidence>
<keyword evidence="1" id="KW-0472">Membrane</keyword>
<keyword evidence="1" id="KW-1133">Transmembrane helix</keyword>
<accession>A0AA48M6Q8</accession>
<organism evidence="2 3">
    <name type="scientific">Brevibacillus aydinogluensis</name>
    <dbReference type="NCBI Taxonomy" id="927786"/>
    <lineage>
        <taxon>Bacteria</taxon>
        <taxon>Bacillati</taxon>
        <taxon>Bacillota</taxon>
        <taxon>Bacilli</taxon>
        <taxon>Bacillales</taxon>
        <taxon>Paenibacillaceae</taxon>
        <taxon>Brevibacillus</taxon>
    </lineage>
</organism>
<protein>
    <submittedName>
        <fullName evidence="2">Uncharacterized protein</fullName>
    </submittedName>
</protein>
<feature type="transmembrane region" description="Helical" evidence="1">
    <location>
        <begin position="6"/>
        <end position="29"/>
    </location>
</feature>
<dbReference type="RefSeq" id="WP_304415369.1">
    <property type="nucleotide sequence ID" value="NZ_OY569118.1"/>
</dbReference>
<name>A0AA48M6Q8_9BACL</name>
<dbReference type="Proteomes" id="UP001189619">
    <property type="component" value="Chromosome"/>
</dbReference>
<proteinExistence type="predicted"/>
<feature type="transmembrane region" description="Helical" evidence="1">
    <location>
        <begin position="53"/>
        <end position="74"/>
    </location>
</feature>
<gene>
    <name evidence="2" type="ORF">BSPP4475_08050</name>
</gene>
<keyword evidence="3" id="KW-1185">Reference proteome</keyword>
<dbReference type="EMBL" id="OY569118">
    <property type="protein sequence ID" value="CAJ1002263.1"/>
    <property type="molecule type" value="Genomic_DNA"/>
</dbReference>
<evidence type="ECO:0000313" key="3">
    <source>
        <dbReference type="Proteomes" id="UP001189619"/>
    </source>
</evidence>
<evidence type="ECO:0000313" key="2">
    <source>
        <dbReference type="EMBL" id="CAJ1002263.1"/>
    </source>
</evidence>